<feature type="region of interest" description="Disordered" evidence="1">
    <location>
        <begin position="1"/>
        <end position="21"/>
    </location>
</feature>
<feature type="region of interest" description="Disordered" evidence="1">
    <location>
        <begin position="51"/>
        <end position="82"/>
    </location>
</feature>
<feature type="compositionally biased region" description="Basic residues" evidence="1">
    <location>
        <begin position="73"/>
        <end position="82"/>
    </location>
</feature>
<reference evidence="2 3" key="1">
    <citation type="submission" date="2015-09" db="EMBL/GenBank/DDBJ databases">
        <title>Trachymyrmex cornetzi WGS genome.</title>
        <authorList>
            <person name="Nygaard S."/>
            <person name="Hu H."/>
            <person name="Boomsma J."/>
            <person name="Zhang G."/>
        </authorList>
    </citation>
    <scope>NUCLEOTIDE SEQUENCE [LARGE SCALE GENOMIC DNA]</scope>
    <source>
        <strain evidence="2">Tcor2-1</strain>
        <tissue evidence="2">Whole body</tissue>
    </source>
</reference>
<protein>
    <submittedName>
        <fullName evidence="2">Uncharacterized protein</fullName>
    </submittedName>
</protein>
<dbReference type="Proteomes" id="UP000078492">
    <property type="component" value="Unassembled WGS sequence"/>
</dbReference>
<proteinExistence type="predicted"/>
<sequence>MLMELVWREGKENESMKETEGGIREVLGNIEKERGKERKGMGWWGRECREKEGEEKRGREREEESRDYVTSRLGRRSHRRRAARSCLNKGRFFSLGSPRRGSFPIDEPSGSYLGCLRRGSYASGAHEAVSHVAAAET</sequence>
<organism evidence="2 3">
    <name type="scientific">Trachymyrmex cornetzi</name>
    <dbReference type="NCBI Taxonomy" id="471704"/>
    <lineage>
        <taxon>Eukaryota</taxon>
        <taxon>Metazoa</taxon>
        <taxon>Ecdysozoa</taxon>
        <taxon>Arthropoda</taxon>
        <taxon>Hexapoda</taxon>
        <taxon>Insecta</taxon>
        <taxon>Pterygota</taxon>
        <taxon>Neoptera</taxon>
        <taxon>Endopterygota</taxon>
        <taxon>Hymenoptera</taxon>
        <taxon>Apocrita</taxon>
        <taxon>Aculeata</taxon>
        <taxon>Formicoidea</taxon>
        <taxon>Formicidae</taxon>
        <taxon>Myrmicinae</taxon>
        <taxon>Trachymyrmex</taxon>
    </lineage>
</organism>
<accession>A0A195EK11</accession>
<evidence type="ECO:0000256" key="1">
    <source>
        <dbReference type="SAM" id="MobiDB-lite"/>
    </source>
</evidence>
<evidence type="ECO:0000313" key="3">
    <source>
        <dbReference type="Proteomes" id="UP000078492"/>
    </source>
</evidence>
<evidence type="ECO:0000313" key="2">
    <source>
        <dbReference type="EMBL" id="KYN28476.1"/>
    </source>
</evidence>
<dbReference type="EMBL" id="KQ978782">
    <property type="protein sequence ID" value="KYN28476.1"/>
    <property type="molecule type" value="Genomic_DNA"/>
</dbReference>
<gene>
    <name evidence="2" type="ORF">ALC57_02203</name>
</gene>
<dbReference type="AlphaFoldDB" id="A0A195EK11"/>
<keyword evidence="3" id="KW-1185">Reference proteome</keyword>
<name>A0A195EK11_9HYME</name>
<feature type="compositionally biased region" description="Basic and acidic residues" evidence="1">
    <location>
        <begin position="51"/>
        <end position="69"/>
    </location>
</feature>